<evidence type="ECO:0000313" key="1">
    <source>
        <dbReference type="EMBL" id="NYD26103.1"/>
    </source>
</evidence>
<sequence>MQIAETKEQIDGALNMVAFLRGRLTAVVTEASVLAAPELQRLIDAILEVEFAKLREQAKSCRASGD</sequence>
<keyword evidence="2" id="KW-1185">Reference proteome</keyword>
<organism evidence="1 2">
    <name type="scientific">Leucobacter aridicollis</name>
    <dbReference type="NCBI Taxonomy" id="283878"/>
    <lineage>
        <taxon>Bacteria</taxon>
        <taxon>Bacillati</taxon>
        <taxon>Actinomycetota</taxon>
        <taxon>Actinomycetes</taxon>
        <taxon>Micrococcales</taxon>
        <taxon>Microbacteriaceae</taxon>
        <taxon>Leucobacter</taxon>
    </lineage>
</organism>
<name>A0A852QV06_9MICO</name>
<accession>A0A852QV06</accession>
<dbReference type="AlphaFoldDB" id="A0A852QV06"/>
<proteinExistence type="predicted"/>
<reference evidence="1 2" key="1">
    <citation type="submission" date="2020-07" db="EMBL/GenBank/DDBJ databases">
        <title>Sequencing the genomes of 1000 actinobacteria strains.</title>
        <authorList>
            <person name="Klenk H.-P."/>
        </authorList>
    </citation>
    <scope>NUCLEOTIDE SEQUENCE [LARGE SCALE GENOMIC DNA]</scope>
    <source>
        <strain evidence="1 2">DSM 17380</strain>
    </source>
</reference>
<protein>
    <submittedName>
        <fullName evidence="1">Uncharacterized protein</fullName>
    </submittedName>
</protein>
<evidence type="ECO:0000313" key="2">
    <source>
        <dbReference type="Proteomes" id="UP000586095"/>
    </source>
</evidence>
<gene>
    <name evidence="1" type="ORF">BJ960_000906</name>
</gene>
<dbReference type="Proteomes" id="UP000586095">
    <property type="component" value="Unassembled WGS sequence"/>
</dbReference>
<comment type="caution">
    <text evidence="1">The sequence shown here is derived from an EMBL/GenBank/DDBJ whole genome shotgun (WGS) entry which is preliminary data.</text>
</comment>
<dbReference type="EMBL" id="JACCBD010000001">
    <property type="protein sequence ID" value="NYD26103.1"/>
    <property type="molecule type" value="Genomic_DNA"/>
</dbReference>